<keyword evidence="1" id="KW-0812">Transmembrane</keyword>
<proteinExistence type="predicted"/>
<dbReference type="AlphaFoldDB" id="A0A200I2M1"/>
<evidence type="ECO:0000256" key="1">
    <source>
        <dbReference type="SAM" id="Phobius"/>
    </source>
</evidence>
<comment type="caution">
    <text evidence="2">The sequence shown here is derived from an EMBL/GenBank/DDBJ whole genome shotgun (WGS) entry which is preliminary data.</text>
</comment>
<dbReference type="Proteomes" id="UP000196503">
    <property type="component" value="Unassembled WGS sequence"/>
</dbReference>
<feature type="transmembrane region" description="Helical" evidence="1">
    <location>
        <begin position="117"/>
        <end position="137"/>
    </location>
</feature>
<dbReference type="EMBL" id="NIBL01000001">
    <property type="protein sequence ID" value="OUZ18600.1"/>
    <property type="molecule type" value="Genomic_DNA"/>
</dbReference>
<feature type="transmembrane region" description="Helical" evidence="1">
    <location>
        <begin position="82"/>
        <end position="105"/>
    </location>
</feature>
<dbReference type="Pfam" id="PF11188">
    <property type="entry name" value="DUF2975"/>
    <property type="match status" value="1"/>
</dbReference>
<evidence type="ECO:0000313" key="2">
    <source>
        <dbReference type="EMBL" id="OUZ18600.1"/>
    </source>
</evidence>
<accession>A0A200I2M1</accession>
<evidence type="ECO:0000313" key="3">
    <source>
        <dbReference type="Proteomes" id="UP000196503"/>
    </source>
</evidence>
<dbReference type="InterPro" id="IPR021354">
    <property type="entry name" value="DUF2975"/>
</dbReference>
<feature type="transmembrane region" description="Helical" evidence="1">
    <location>
        <begin position="43"/>
        <end position="61"/>
    </location>
</feature>
<name>A0A200I2M1_9ENTE</name>
<protein>
    <recommendedName>
        <fullName evidence="4">DUF2975 domain-containing protein</fullName>
    </recommendedName>
</protein>
<keyword evidence="1" id="KW-1133">Transmembrane helix</keyword>
<evidence type="ECO:0008006" key="4">
    <source>
        <dbReference type="Google" id="ProtNLM"/>
    </source>
</evidence>
<reference evidence="2 3" key="1">
    <citation type="submission" date="2017-05" db="EMBL/GenBank/DDBJ databases">
        <title>The Genome Sequence of Enterococcus faecium 2D5_DIV0622.</title>
        <authorList>
            <consortium name="The Broad Institute Genomics Platform"/>
            <consortium name="The Broad Institute Genomic Center for Infectious Diseases"/>
            <person name="Earl A."/>
            <person name="Manson A."/>
            <person name="Schwartman J."/>
            <person name="Gilmore M."/>
            <person name="Abouelleil A."/>
            <person name="Cao P."/>
            <person name="Chapman S."/>
            <person name="Cusick C."/>
            <person name="Shea T."/>
            <person name="Young S."/>
            <person name="Neafsey D."/>
            <person name="Nusbaum C."/>
            <person name="Birren B."/>
        </authorList>
    </citation>
    <scope>NUCLEOTIDE SEQUENCE [LARGE SCALE GENOMIC DNA]</scope>
    <source>
        <strain evidence="2 3">2D5_DIV0622</strain>
    </source>
</reference>
<sequence length="155" mass="17633">MKMEKYMITFVSILLSVIFWLMSFLVGVQIFTSEHQGMIWQNNLTLICLILAAATISYMAVKSVRIWQKSSQHAFQKELLIYTKQVSLASGVIFFLSLGILPMFYRWADLGDAPGVMLIGLAICLVFFTMVLISISFSKLYQKALSLQDELEMVI</sequence>
<organism evidence="2 3">
    <name type="scientific">Enterococcus cecorum</name>
    <dbReference type="NCBI Taxonomy" id="44008"/>
    <lineage>
        <taxon>Bacteria</taxon>
        <taxon>Bacillati</taxon>
        <taxon>Bacillota</taxon>
        <taxon>Bacilli</taxon>
        <taxon>Lactobacillales</taxon>
        <taxon>Enterococcaceae</taxon>
        <taxon>Enterococcus</taxon>
    </lineage>
</organism>
<gene>
    <name evidence="2" type="ORF">A5869_000241</name>
</gene>
<keyword evidence="1" id="KW-0472">Membrane</keyword>
<feature type="transmembrane region" description="Helical" evidence="1">
    <location>
        <begin position="7"/>
        <end position="31"/>
    </location>
</feature>